<dbReference type="InterPro" id="IPR038765">
    <property type="entry name" value="Papain-like_cys_pep_sf"/>
</dbReference>
<evidence type="ECO:0000313" key="7">
    <source>
        <dbReference type="Proteomes" id="UP001152484"/>
    </source>
</evidence>
<feature type="region of interest" description="Disordered" evidence="4">
    <location>
        <begin position="1"/>
        <end position="90"/>
    </location>
</feature>
<feature type="region of interest" description="Disordered" evidence="4">
    <location>
        <begin position="349"/>
        <end position="369"/>
    </location>
</feature>
<gene>
    <name evidence="6" type="ORF">CEURO_LOCUS20548</name>
</gene>
<feature type="compositionally biased region" description="Basic residues" evidence="4">
    <location>
        <begin position="1"/>
        <end position="14"/>
    </location>
</feature>
<dbReference type="PANTHER" id="PTHR34835:SF90">
    <property type="entry name" value="AMINOTRANSFERASE-LIKE PLANT MOBILE DOMAIN-CONTAINING PROTEIN"/>
    <property type="match status" value="1"/>
</dbReference>
<dbReference type="Proteomes" id="UP001152484">
    <property type="component" value="Unassembled WGS sequence"/>
</dbReference>
<dbReference type="OrthoDB" id="1306139at2759"/>
<evidence type="ECO:0000256" key="1">
    <source>
        <dbReference type="ARBA" id="ARBA00005234"/>
    </source>
</evidence>
<evidence type="ECO:0000313" key="6">
    <source>
        <dbReference type="EMBL" id="CAH9114839.1"/>
    </source>
</evidence>
<proteinExistence type="inferred from homology"/>
<keyword evidence="2" id="KW-0645">Protease</keyword>
<feature type="domain" description="Ubiquitin-like protease family profile" evidence="5">
    <location>
        <begin position="637"/>
        <end position="815"/>
    </location>
</feature>
<feature type="compositionally biased region" description="Basic residues" evidence="4">
    <location>
        <begin position="53"/>
        <end position="64"/>
    </location>
</feature>
<evidence type="ECO:0000256" key="3">
    <source>
        <dbReference type="ARBA" id="ARBA00022801"/>
    </source>
</evidence>
<keyword evidence="3" id="KW-0378">Hydrolase</keyword>
<feature type="compositionally biased region" description="Basic and acidic residues" evidence="4">
    <location>
        <begin position="22"/>
        <end position="32"/>
    </location>
</feature>
<dbReference type="AlphaFoldDB" id="A0A9P0ZTU5"/>
<evidence type="ECO:0000256" key="4">
    <source>
        <dbReference type="SAM" id="MobiDB-lite"/>
    </source>
</evidence>
<comment type="similarity">
    <text evidence="1">Belongs to the peptidase C48 family.</text>
</comment>
<keyword evidence="7" id="KW-1185">Reference proteome</keyword>
<accession>A0A9P0ZTU5</accession>
<dbReference type="Gene3D" id="3.40.395.10">
    <property type="entry name" value="Adenoviral Proteinase, Chain A"/>
    <property type="match status" value="1"/>
</dbReference>
<feature type="compositionally biased region" description="Acidic residues" evidence="4">
    <location>
        <begin position="68"/>
        <end position="78"/>
    </location>
</feature>
<reference evidence="6" key="1">
    <citation type="submission" date="2022-07" db="EMBL/GenBank/DDBJ databases">
        <authorList>
            <person name="Macas J."/>
            <person name="Novak P."/>
            <person name="Neumann P."/>
        </authorList>
    </citation>
    <scope>NUCLEOTIDE SEQUENCE</scope>
</reference>
<dbReference type="EMBL" id="CAMAPE010000065">
    <property type="protein sequence ID" value="CAH9114839.1"/>
    <property type="molecule type" value="Genomic_DNA"/>
</dbReference>
<evidence type="ECO:0000259" key="5">
    <source>
        <dbReference type="PROSITE" id="PS50600"/>
    </source>
</evidence>
<dbReference type="InterPro" id="IPR003653">
    <property type="entry name" value="Peptidase_C48_C"/>
</dbReference>
<dbReference type="GO" id="GO:0008234">
    <property type="term" value="F:cysteine-type peptidase activity"/>
    <property type="evidence" value="ECO:0007669"/>
    <property type="project" value="InterPro"/>
</dbReference>
<name>A0A9P0ZTU5_CUSEU</name>
<dbReference type="SUPFAM" id="SSF54001">
    <property type="entry name" value="Cysteine proteinases"/>
    <property type="match status" value="1"/>
</dbReference>
<protein>
    <recommendedName>
        <fullName evidence="5">Ubiquitin-like protease family profile domain-containing protein</fullName>
    </recommendedName>
</protein>
<dbReference type="GO" id="GO:0006508">
    <property type="term" value="P:proteolysis"/>
    <property type="evidence" value="ECO:0007669"/>
    <property type="project" value="UniProtKB-KW"/>
</dbReference>
<sequence>MTRSKGKTVARRTRSAVAPENETQHTEHHNETARILNTEKPILRLEYHQPTTSKKRKAAPKKKKAESEESDDEYEEVETSNRPPSVNLRTRVGPTPFIKLINQLDERKKAAVERIGFGGLLHLNFDRFCGDLVAFLLKNFRPISGQLQLANGELLDIEDEDVKVVFGLPKGKIEVQEANAKNETEEYTQLLQEWREEWGIDKGSPQTSKMIEKIVADTDSGDRFIRNFVVFTVSCLIRGNQSVNSNFKILMSLVNVADIPNMNWCNYTIRSLMDACEEWQTNQSKMFSGPLLFLMICYFDRVQFKGQIMQSAYPTIRIWDKERIDKRVKDERKVGFGLGKVTKRIITVEEEDKDEEEAGKEDEENEDAEMLSKEDCVKEIIVVAQKFSDAFVEFSKLPSTIAKKFPNSDILKKIYLTTADYFINQANGNQAKGTQRLSEKCVLEEDDDFFNKPGVMEALEKLEKAAFLKFSMPSFDIGIEFNMSQGEGTSKVDVEAAKTETAPDVQDVMTETVDGVEDVMIDTIAGMTETVSVDGEVNGNVEVAEVAQMAVEEEVTGDDGEVNKEIDNKSESVGLKPYTRKRKLRKLGDSIVNYRSPFLKNNRRLCKEFSRDEKIVLDWGFSKEVEKDCVYIDEEGVFITHEEIQTLLEGNVDNSIIDAFTKILNDREESNKSTKRAFIASTQVYAMFDFASGDPIENMVDRLQKEINDAAADVTKLDMILFPIHNHEHYYIYCFYTTNNIVDVIDNRMLPDGVSVEDKYDKTLKKMHEGFKAFCEKVQISSTTSWVPRILYMPWRHISNHVDCGVYTLRHLETFRGQGHVWDSGFATAATNDGIKAQNETIQKMRVMYAAQVLLSKFNKERENILKKAKDYLKM</sequence>
<dbReference type="PROSITE" id="PS50600">
    <property type="entry name" value="ULP_PROTEASE"/>
    <property type="match status" value="1"/>
</dbReference>
<dbReference type="PANTHER" id="PTHR34835">
    <property type="entry name" value="OS07G0283600 PROTEIN-RELATED"/>
    <property type="match status" value="1"/>
</dbReference>
<organism evidence="6 7">
    <name type="scientific">Cuscuta europaea</name>
    <name type="common">European dodder</name>
    <dbReference type="NCBI Taxonomy" id="41803"/>
    <lineage>
        <taxon>Eukaryota</taxon>
        <taxon>Viridiplantae</taxon>
        <taxon>Streptophyta</taxon>
        <taxon>Embryophyta</taxon>
        <taxon>Tracheophyta</taxon>
        <taxon>Spermatophyta</taxon>
        <taxon>Magnoliopsida</taxon>
        <taxon>eudicotyledons</taxon>
        <taxon>Gunneridae</taxon>
        <taxon>Pentapetalae</taxon>
        <taxon>asterids</taxon>
        <taxon>lamiids</taxon>
        <taxon>Solanales</taxon>
        <taxon>Convolvulaceae</taxon>
        <taxon>Cuscuteae</taxon>
        <taxon>Cuscuta</taxon>
        <taxon>Cuscuta subgen. Cuscuta</taxon>
    </lineage>
</organism>
<comment type="caution">
    <text evidence="6">The sequence shown here is derived from an EMBL/GenBank/DDBJ whole genome shotgun (WGS) entry which is preliminary data.</text>
</comment>
<evidence type="ECO:0000256" key="2">
    <source>
        <dbReference type="ARBA" id="ARBA00022670"/>
    </source>
</evidence>